<keyword evidence="3 6" id="KW-0808">Transferase</keyword>
<dbReference type="Gene3D" id="3.40.50.2000">
    <property type="entry name" value="Glycogen Phosphorylase B"/>
    <property type="match status" value="2"/>
</dbReference>
<evidence type="ECO:0000313" key="7">
    <source>
        <dbReference type="Proteomes" id="UP001597260"/>
    </source>
</evidence>
<reference evidence="7" key="1">
    <citation type="journal article" date="2019" name="Int. J. Syst. Evol. Microbiol.">
        <title>The Global Catalogue of Microorganisms (GCM) 10K type strain sequencing project: providing services to taxonomists for standard genome sequencing and annotation.</title>
        <authorList>
            <consortium name="The Broad Institute Genomics Platform"/>
            <consortium name="The Broad Institute Genome Sequencing Center for Infectious Disease"/>
            <person name="Wu L."/>
            <person name="Ma J."/>
        </authorList>
    </citation>
    <scope>NUCLEOTIDE SEQUENCE [LARGE SCALE GENOMIC DNA]</scope>
    <source>
        <strain evidence="7">JCM 31037</strain>
    </source>
</reference>
<comment type="similarity">
    <text evidence="1">Belongs to the glycosyltransferase group 1 family. Glycosyltransferase 4 subfamily.</text>
</comment>
<organism evidence="6 7">
    <name type="scientific">Micromonospora sonneratiae</name>
    <dbReference type="NCBI Taxonomy" id="1184706"/>
    <lineage>
        <taxon>Bacteria</taxon>
        <taxon>Bacillati</taxon>
        <taxon>Actinomycetota</taxon>
        <taxon>Actinomycetes</taxon>
        <taxon>Micromonosporales</taxon>
        <taxon>Micromonosporaceae</taxon>
        <taxon>Micromonospora</taxon>
    </lineage>
</organism>
<feature type="domain" description="Glycosyltransferase subfamily 4-like N-terminal" evidence="5">
    <location>
        <begin position="33"/>
        <end position="181"/>
    </location>
</feature>
<evidence type="ECO:0000259" key="5">
    <source>
        <dbReference type="Pfam" id="PF13439"/>
    </source>
</evidence>
<dbReference type="EMBL" id="JBHTMP010000016">
    <property type="protein sequence ID" value="MFD1322046.1"/>
    <property type="molecule type" value="Genomic_DNA"/>
</dbReference>
<evidence type="ECO:0000256" key="3">
    <source>
        <dbReference type="ARBA" id="ARBA00022679"/>
    </source>
</evidence>
<dbReference type="Proteomes" id="UP001597260">
    <property type="component" value="Unassembled WGS sequence"/>
</dbReference>
<evidence type="ECO:0000256" key="2">
    <source>
        <dbReference type="ARBA" id="ARBA00022676"/>
    </source>
</evidence>
<dbReference type="Pfam" id="PF13692">
    <property type="entry name" value="Glyco_trans_1_4"/>
    <property type="match status" value="1"/>
</dbReference>
<dbReference type="PANTHER" id="PTHR12526:SF640">
    <property type="entry name" value="COLANIC ACID BIOSYNTHESIS GLYCOSYLTRANSFERASE WCAL-RELATED"/>
    <property type="match status" value="1"/>
</dbReference>
<protein>
    <submittedName>
        <fullName evidence="6">Glycosyltransferase</fullName>
        <ecNumber evidence="6">2.4.-.-</ecNumber>
    </submittedName>
</protein>
<comment type="caution">
    <text evidence="6">The sequence shown here is derived from an EMBL/GenBank/DDBJ whole genome shotgun (WGS) entry which is preliminary data.</text>
</comment>
<dbReference type="Pfam" id="PF13439">
    <property type="entry name" value="Glyco_transf_4"/>
    <property type="match status" value="1"/>
</dbReference>
<feature type="region of interest" description="Disordered" evidence="4">
    <location>
        <begin position="231"/>
        <end position="250"/>
    </location>
</feature>
<sequence>MTDDQEPTTGPRRLRVAVLLKTNDGGRWILPQITELRGRGHRVVVVLPPGAGRLTTELGARGVEVVESPFDFRLRPTIGTLRGLWRLRGLIRRLRPDVLNYHLYASALAARISTVGLPLRRVHMVAGPLYLESPVIRPVERHLWRLDHVTICGTDYTARLYGELGCPPARRPVATCGVDTDHFHPARPLTSASANPQAVGTGTDPQPVGIGTDPQPVGIGTDPQPVGIGIGQAAGAGPHPPRPTAPRSVPVPRTFRASELKAKARAELGIPQDAFVVIMVAYVYPPKRLAYQGQGIKGHDVLLTAWRSFRARRPRAHLLLVGGGWTPAGVTHRQELIRRFAVPTNPSVTWVESVGDVRPCYQAADLSVSPSLSEGHGAAVEAGAMGVPSIVSDAGGLPETVDDTCGWVVPRGDATALDLTLDAAYREFEAGTLATRGDRARHRMVSLFDNRVAAQRVADTIEHIAGEAVRR</sequence>
<dbReference type="GO" id="GO:0016757">
    <property type="term" value="F:glycosyltransferase activity"/>
    <property type="evidence" value="ECO:0007669"/>
    <property type="project" value="UniProtKB-KW"/>
</dbReference>
<keyword evidence="7" id="KW-1185">Reference proteome</keyword>
<dbReference type="InterPro" id="IPR028098">
    <property type="entry name" value="Glyco_trans_4-like_N"/>
</dbReference>
<gene>
    <name evidence="6" type="ORF">ACFQ4H_13170</name>
</gene>
<evidence type="ECO:0000313" key="6">
    <source>
        <dbReference type="EMBL" id="MFD1322046.1"/>
    </source>
</evidence>
<evidence type="ECO:0000256" key="1">
    <source>
        <dbReference type="ARBA" id="ARBA00009481"/>
    </source>
</evidence>
<evidence type="ECO:0000256" key="4">
    <source>
        <dbReference type="SAM" id="MobiDB-lite"/>
    </source>
</evidence>
<dbReference type="PANTHER" id="PTHR12526">
    <property type="entry name" value="GLYCOSYLTRANSFERASE"/>
    <property type="match status" value="1"/>
</dbReference>
<keyword evidence="2 6" id="KW-0328">Glycosyltransferase</keyword>
<dbReference type="EC" id="2.4.-.-" evidence="6"/>
<dbReference type="RefSeq" id="WP_377570538.1">
    <property type="nucleotide sequence ID" value="NZ_JBHTMP010000016.1"/>
</dbReference>
<accession>A0ABW3YEM8</accession>
<proteinExistence type="inferred from homology"/>
<name>A0ABW3YEM8_9ACTN</name>
<dbReference type="SUPFAM" id="SSF53756">
    <property type="entry name" value="UDP-Glycosyltransferase/glycogen phosphorylase"/>
    <property type="match status" value="1"/>
</dbReference>